<dbReference type="InterPro" id="IPR012337">
    <property type="entry name" value="RNaseH-like_sf"/>
</dbReference>
<feature type="region of interest" description="Disordered" evidence="1">
    <location>
        <begin position="143"/>
        <end position="186"/>
    </location>
</feature>
<accession>D5H5F0</accession>
<dbReference type="Proteomes" id="UP000000933">
    <property type="component" value="Chromosome"/>
</dbReference>
<evidence type="ECO:0000313" key="3">
    <source>
        <dbReference type="Proteomes" id="UP000000933"/>
    </source>
</evidence>
<feature type="compositionally biased region" description="Pro residues" evidence="1">
    <location>
        <begin position="150"/>
        <end position="159"/>
    </location>
</feature>
<protein>
    <submittedName>
        <fullName evidence="2">Uncharacterized protein</fullName>
    </submittedName>
</protein>
<dbReference type="HOGENOM" id="CLU_1453449_0_0_10"/>
<gene>
    <name evidence="2" type="ordered locus">SRM_00334</name>
</gene>
<dbReference type="KEGG" id="srm:SRM_00334"/>
<name>D5H5F0_SALRM</name>
<reference evidence="3" key="2">
    <citation type="submission" date="2010-04" db="EMBL/GenBank/DDBJ databases">
        <title>Genome sequence of Salinibacter ruber M8.</title>
        <authorList>
            <consortium name="Genoscope"/>
        </authorList>
    </citation>
    <scope>NUCLEOTIDE SEQUENCE [LARGE SCALE GENOMIC DNA]</scope>
    <source>
        <strain evidence="3">M8</strain>
    </source>
</reference>
<proteinExistence type="predicted"/>
<dbReference type="SUPFAM" id="SSF53098">
    <property type="entry name" value="Ribonuclease H-like"/>
    <property type="match status" value="1"/>
</dbReference>
<evidence type="ECO:0000313" key="2">
    <source>
        <dbReference type="EMBL" id="CBH23255.1"/>
    </source>
</evidence>
<evidence type="ECO:0000256" key="1">
    <source>
        <dbReference type="SAM" id="MobiDB-lite"/>
    </source>
</evidence>
<feature type="compositionally biased region" description="Polar residues" evidence="1">
    <location>
        <begin position="163"/>
        <end position="173"/>
    </location>
</feature>
<organism evidence="2 3">
    <name type="scientific">Salinibacter ruber (strain M8)</name>
    <dbReference type="NCBI Taxonomy" id="761659"/>
    <lineage>
        <taxon>Bacteria</taxon>
        <taxon>Pseudomonadati</taxon>
        <taxon>Rhodothermota</taxon>
        <taxon>Rhodothermia</taxon>
        <taxon>Rhodothermales</taxon>
        <taxon>Salinibacteraceae</taxon>
        <taxon>Salinibacter</taxon>
    </lineage>
</organism>
<dbReference type="EMBL" id="FP565814">
    <property type="protein sequence ID" value="CBH23255.1"/>
    <property type="molecule type" value="Genomic_DNA"/>
</dbReference>
<reference evidence="2 3" key="1">
    <citation type="journal article" date="2010" name="ISME J.">
        <title>Fine-scale evolution: genomic, phenotypic and ecological differentiation in two coexisting Salinibacter ruber strains.</title>
        <authorList>
            <person name="Pena A."/>
            <person name="Teeling H."/>
            <person name="Huerta-Cepas J."/>
            <person name="Santos F."/>
            <person name="Yarza P."/>
            <person name="Brito-Echeverria J."/>
            <person name="Lucio M."/>
            <person name="Schmitt-Kopplin P."/>
            <person name="Meseguer I."/>
            <person name="Schenowitz C."/>
            <person name="Dossat C."/>
            <person name="Barbe V."/>
            <person name="Dopazo J."/>
            <person name="Rossello-Mora R."/>
            <person name="Schuler M."/>
            <person name="Glockner F.O."/>
            <person name="Amann R."/>
            <person name="Gabaldon T."/>
            <person name="Anton J."/>
        </authorList>
    </citation>
    <scope>NUCLEOTIDE SEQUENCE [LARGE SCALE GENOMIC DNA]</scope>
    <source>
        <strain evidence="2 3">M8</strain>
    </source>
</reference>
<dbReference type="AlphaFoldDB" id="D5H5F0"/>
<sequence>MPELRRNLEADPGEADARSWRECRALDPEEGSGRSLREVSITRDHDFGPVNVLYHWAEGEEEPRRLVTNLSPGFRVVRLYRRRNKRRMWIEELFGDWPEGTFHLHQPRLCDPERLSRLLLGLSLVYVWPVSVASYVAGASVALPHRPDRPASPQPPDPRAPMGQQTSPESRTASDAPAAVRLQNVR</sequence>